<evidence type="ECO:0000313" key="2">
    <source>
        <dbReference type="Proteomes" id="UP001056120"/>
    </source>
</evidence>
<dbReference type="EMBL" id="CM042041">
    <property type="protein sequence ID" value="KAI3711834.1"/>
    <property type="molecule type" value="Genomic_DNA"/>
</dbReference>
<keyword evidence="2" id="KW-1185">Reference proteome</keyword>
<name>A0ACB9AQB4_9ASTR</name>
<protein>
    <submittedName>
        <fullName evidence="1">Uncharacterized protein</fullName>
    </submittedName>
</protein>
<evidence type="ECO:0000313" key="1">
    <source>
        <dbReference type="EMBL" id="KAI3711834.1"/>
    </source>
</evidence>
<organism evidence="1 2">
    <name type="scientific">Smallanthus sonchifolius</name>
    <dbReference type="NCBI Taxonomy" id="185202"/>
    <lineage>
        <taxon>Eukaryota</taxon>
        <taxon>Viridiplantae</taxon>
        <taxon>Streptophyta</taxon>
        <taxon>Embryophyta</taxon>
        <taxon>Tracheophyta</taxon>
        <taxon>Spermatophyta</taxon>
        <taxon>Magnoliopsida</taxon>
        <taxon>eudicotyledons</taxon>
        <taxon>Gunneridae</taxon>
        <taxon>Pentapetalae</taxon>
        <taxon>asterids</taxon>
        <taxon>campanulids</taxon>
        <taxon>Asterales</taxon>
        <taxon>Asteraceae</taxon>
        <taxon>Asteroideae</taxon>
        <taxon>Heliantheae alliance</taxon>
        <taxon>Millerieae</taxon>
        <taxon>Smallanthus</taxon>
    </lineage>
</organism>
<comment type="caution">
    <text evidence="1">The sequence shown here is derived from an EMBL/GenBank/DDBJ whole genome shotgun (WGS) entry which is preliminary data.</text>
</comment>
<proteinExistence type="predicted"/>
<accession>A0ACB9AQB4</accession>
<dbReference type="Proteomes" id="UP001056120">
    <property type="component" value="Linkage Group LG24"/>
</dbReference>
<sequence length="111" mass="12963">MYIIFQLRRGGEINATVTDAEDERVSDCSVVKKAVLPQPRLLHRNIRVFDVRLIPRSRYKPERTDQGGIHDPFNVDEDVLLKSWTIEVEWKRKKNHILVGEEDLVSILVLE</sequence>
<reference evidence="2" key="1">
    <citation type="journal article" date="2022" name="Mol. Ecol. Resour.">
        <title>The genomes of chicory, endive, great burdock and yacon provide insights into Asteraceae palaeo-polyploidization history and plant inulin production.</title>
        <authorList>
            <person name="Fan W."/>
            <person name="Wang S."/>
            <person name="Wang H."/>
            <person name="Wang A."/>
            <person name="Jiang F."/>
            <person name="Liu H."/>
            <person name="Zhao H."/>
            <person name="Xu D."/>
            <person name="Zhang Y."/>
        </authorList>
    </citation>
    <scope>NUCLEOTIDE SEQUENCE [LARGE SCALE GENOMIC DNA]</scope>
    <source>
        <strain evidence="2">cv. Yunnan</strain>
    </source>
</reference>
<reference evidence="1 2" key="2">
    <citation type="journal article" date="2022" name="Mol. Ecol. Resour.">
        <title>The genomes of chicory, endive, great burdock and yacon provide insights into Asteraceae paleo-polyploidization history and plant inulin production.</title>
        <authorList>
            <person name="Fan W."/>
            <person name="Wang S."/>
            <person name="Wang H."/>
            <person name="Wang A."/>
            <person name="Jiang F."/>
            <person name="Liu H."/>
            <person name="Zhao H."/>
            <person name="Xu D."/>
            <person name="Zhang Y."/>
        </authorList>
    </citation>
    <scope>NUCLEOTIDE SEQUENCE [LARGE SCALE GENOMIC DNA]</scope>
    <source>
        <strain evidence="2">cv. Yunnan</strain>
        <tissue evidence="1">Leaves</tissue>
    </source>
</reference>
<gene>
    <name evidence="1" type="ORF">L1987_70382</name>
</gene>